<dbReference type="GO" id="GO:0016787">
    <property type="term" value="F:hydrolase activity"/>
    <property type="evidence" value="ECO:0007669"/>
    <property type="project" value="UniProtKB-KW"/>
</dbReference>
<dbReference type="GO" id="GO:0031297">
    <property type="term" value="P:replication fork processing"/>
    <property type="evidence" value="ECO:0007669"/>
    <property type="project" value="TreeGrafter"/>
</dbReference>
<dbReference type="GO" id="GO:0006281">
    <property type="term" value="P:DNA repair"/>
    <property type="evidence" value="ECO:0007669"/>
    <property type="project" value="TreeGrafter"/>
</dbReference>
<dbReference type="PANTHER" id="PTHR45766">
    <property type="entry name" value="DNA ANNEALING HELICASE AND ENDONUCLEASE ZRANB3 FAMILY MEMBER"/>
    <property type="match status" value="1"/>
</dbReference>
<dbReference type="PROSITE" id="PS51192">
    <property type="entry name" value="HELICASE_ATP_BIND_1"/>
    <property type="match status" value="1"/>
</dbReference>
<dbReference type="PANTHER" id="PTHR45766:SF6">
    <property type="entry name" value="SWI_SNF-RELATED MATRIX-ASSOCIATED ACTIN-DEPENDENT REGULATOR OF CHROMATIN SUBFAMILY A-LIKE PROTEIN 1"/>
    <property type="match status" value="1"/>
</dbReference>
<feature type="domain" description="Helicase ATP-binding" evidence="2">
    <location>
        <begin position="63"/>
        <end position="232"/>
    </location>
</feature>
<feature type="domain" description="Helicase C-terminal" evidence="3">
    <location>
        <begin position="459"/>
        <end position="640"/>
    </location>
</feature>
<dbReference type="Gene3D" id="3.40.50.300">
    <property type="entry name" value="P-loop containing nucleotide triphosphate hydrolases"/>
    <property type="match status" value="2"/>
</dbReference>
<evidence type="ECO:0000256" key="1">
    <source>
        <dbReference type="ARBA" id="ARBA00022801"/>
    </source>
</evidence>
<proteinExistence type="predicted"/>
<dbReference type="InterPro" id="IPR000330">
    <property type="entry name" value="SNF2_N"/>
</dbReference>
<evidence type="ECO:0008006" key="5">
    <source>
        <dbReference type="Google" id="ProtNLM"/>
    </source>
</evidence>
<accession>A0A6C0IV86</accession>
<evidence type="ECO:0000313" key="4">
    <source>
        <dbReference type="EMBL" id="QHT96365.1"/>
    </source>
</evidence>
<dbReference type="InterPro" id="IPR027417">
    <property type="entry name" value="P-loop_NTPase"/>
</dbReference>
<dbReference type="EMBL" id="MN740256">
    <property type="protein sequence ID" value="QHT96365.1"/>
    <property type="molecule type" value="Genomic_DNA"/>
</dbReference>
<dbReference type="Pfam" id="PF00271">
    <property type="entry name" value="Helicase_C"/>
    <property type="match status" value="1"/>
</dbReference>
<dbReference type="SMART" id="SM00490">
    <property type="entry name" value="HELICc"/>
    <property type="match status" value="1"/>
</dbReference>
<keyword evidence="1" id="KW-0378">Hydrolase</keyword>
<protein>
    <recommendedName>
        <fullName evidence="5">Helicase ATP-binding domain-containing protein</fullName>
    </recommendedName>
</protein>
<name>A0A6C0IV86_9ZZZZ</name>
<dbReference type="GO" id="GO:0005524">
    <property type="term" value="F:ATP binding"/>
    <property type="evidence" value="ECO:0007669"/>
    <property type="project" value="InterPro"/>
</dbReference>
<evidence type="ECO:0000259" key="3">
    <source>
        <dbReference type="PROSITE" id="PS51194"/>
    </source>
</evidence>
<dbReference type="InterPro" id="IPR001650">
    <property type="entry name" value="Helicase_C-like"/>
</dbReference>
<dbReference type="PROSITE" id="PS51194">
    <property type="entry name" value="HELICASE_CTER"/>
    <property type="match status" value="1"/>
</dbReference>
<dbReference type="AlphaFoldDB" id="A0A6C0IV86"/>
<evidence type="ECO:0000259" key="2">
    <source>
        <dbReference type="PROSITE" id="PS51192"/>
    </source>
</evidence>
<dbReference type="Pfam" id="PF00176">
    <property type="entry name" value="SNF2-rel_dom"/>
    <property type="match status" value="1"/>
</dbReference>
<sequence>MSSTSKIINLEVNGRIFPSWVLKNFKKFTLPEIFTKDGEDPCNDNLQSEQTLTVYQRFIGQFLNYRSPFSDLLIFHGVGSGKTVSAINVYNVLFNFTPKWNVIMLIPAALRNDPWLKDLNVWLEKSDRDLRMKNIQFVHYDSPYADRDFLEKIKKIDSSKGTLYIFDEAHNFIRNVYNNISSKQGKRAQVIYDYIQQEKKEENNIRILMLTATPVVNTPYEYALYYNLMRPGSFPESEAIFNQLYISTTNYQSLNDETKNMFQRRIMGLTSYYIGATPDKFAQKTIHYKHIPMNKYFEEIYNHFEAIELEKERISKMMSRGQVGDQMSTYSSYTRQACNFVFPTIGTKLNGEERPRPGKFRIKADDANVIDEGKKKEETVILKRSKEEVQEYVKAITGYVNTFIEHLKELHRMDKDNKHTLQNDVEDFYKKFEGSFTKFSNDSGKKSKLFEMLNMCSPKFIQVIFNIFKSAGPVLVYSNYVAMEGLQIFKVYLSFFGFIPFGDDKEININNLKNKNTKDGFRYIEFHGGVEKELREENKKIFNKSENKFGDIIKIIMISPAGTEGISLRNTRQVHIIEPYWNEVRIEQIIGRAIRICSHADIPLDDRKVDVFRYKMIRTNNKETTDERMESIARKKNNLLVSFTDAVKEVAVDCDIFKSHNMLGTKYKCFKFNENSLFEKPVGPAFSQKIEYDKKMDDGSNSKDSFRQKIKVMKIKAVKRLDENTYSEANNYWYFKDTGIVYDIENDFPVGKIEINNEGNPVKIDNETYIIDTLIDIPEFKIYE</sequence>
<dbReference type="SUPFAM" id="SSF52540">
    <property type="entry name" value="P-loop containing nucleoside triphosphate hydrolases"/>
    <property type="match status" value="2"/>
</dbReference>
<dbReference type="InterPro" id="IPR014001">
    <property type="entry name" value="Helicase_ATP-bd"/>
</dbReference>
<organism evidence="4">
    <name type="scientific">viral metagenome</name>
    <dbReference type="NCBI Taxonomy" id="1070528"/>
    <lineage>
        <taxon>unclassified sequences</taxon>
        <taxon>metagenomes</taxon>
        <taxon>organismal metagenomes</taxon>
    </lineage>
</organism>
<reference evidence="4" key="1">
    <citation type="journal article" date="2020" name="Nature">
        <title>Giant virus diversity and host interactions through global metagenomics.</title>
        <authorList>
            <person name="Schulz F."/>
            <person name="Roux S."/>
            <person name="Paez-Espino D."/>
            <person name="Jungbluth S."/>
            <person name="Walsh D.A."/>
            <person name="Denef V.J."/>
            <person name="McMahon K.D."/>
            <person name="Konstantinidis K.T."/>
            <person name="Eloe-Fadrosh E.A."/>
            <person name="Kyrpides N.C."/>
            <person name="Woyke T."/>
        </authorList>
    </citation>
    <scope>NUCLEOTIDE SEQUENCE</scope>
    <source>
        <strain evidence="4">GVMAG-M-3300024302-11</strain>
    </source>
</reference>